<dbReference type="Pfam" id="PF04229">
    <property type="entry name" value="GrpB"/>
    <property type="match status" value="1"/>
</dbReference>
<dbReference type="Gene3D" id="3.30.460.10">
    <property type="entry name" value="Beta Polymerase, domain 2"/>
    <property type="match status" value="1"/>
</dbReference>
<dbReference type="PANTHER" id="PTHR34822:SF1">
    <property type="entry name" value="GRPB FAMILY PROTEIN"/>
    <property type="match status" value="1"/>
</dbReference>
<accession>A0AAU8CXE6</accession>
<reference evidence="1" key="1">
    <citation type="submission" date="2024-06" db="EMBL/GenBank/DDBJ databases">
        <title>Mesorhizobium karijinii sp. nov., a symbiont of the iconic Swainsona formosa from arid Australia.</title>
        <authorList>
            <person name="Hill Y.J."/>
            <person name="Watkin E.L.J."/>
            <person name="O'Hara G.W."/>
            <person name="Terpolilli J."/>
            <person name="Tye M.L."/>
            <person name="Kohlmeier M.G."/>
        </authorList>
    </citation>
    <scope>NUCLEOTIDE SEQUENCE</scope>
    <source>
        <strain evidence="1">WSM2240</strain>
    </source>
</reference>
<proteinExistence type="predicted"/>
<dbReference type="PANTHER" id="PTHR34822">
    <property type="entry name" value="GRPB DOMAIN PROTEIN (AFU_ORTHOLOGUE AFUA_1G01530)"/>
    <property type="match status" value="1"/>
</dbReference>
<organism evidence="1">
    <name type="scientific">Mesorhizobium sp. WSM2240</name>
    <dbReference type="NCBI Taxonomy" id="3228851"/>
    <lineage>
        <taxon>Bacteria</taxon>
        <taxon>Pseudomonadati</taxon>
        <taxon>Pseudomonadota</taxon>
        <taxon>Alphaproteobacteria</taxon>
        <taxon>Hyphomicrobiales</taxon>
        <taxon>Phyllobacteriaceae</taxon>
        <taxon>Mesorhizobium</taxon>
    </lineage>
</organism>
<dbReference type="AlphaFoldDB" id="A0AAU8CXE6"/>
<sequence length="157" mass="17466">MFEQERANLKTTLGSLVLTIEHMGSTAVPGLAAKPIVDLLVGVRNLAGVRSRCIEPLQALGYTYIPEYESWLPDELFFRKGVPGPWTHHVHVMEPANPRWDAFLSFRDYLRAHPDAASAYGDLKKSLAVAFKDDIAGYRNAKHEFIVAAMTKARAEG</sequence>
<dbReference type="InterPro" id="IPR043519">
    <property type="entry name" value="NT_sf"/>
</dbReference>
<dbReference type="EMBL" id="CP159253">
    <property type="protein sequence ID" value="XCG51465.1"/>
    <property type="molecule type" value="Genomic_DNA"/>
</dbReference>
<evidence type="ECO:0000313" key="1">
    <source>
        <dbReference type="EMBL" id="XCG51465.1"/>
    </source>
</evidence>
<protein>
    <submittedName>
        <fullName evidence="1">GrpB family protein</fullName>
    </submittedName>
</protein>
<gene>
    <name evidence="1" type="ORF">ABVK50_13740</name>
</gene>
<dbReference type="InterPro" id="IPR007344">
    <property type="entry name" value="GrpB/CoaE"/>
</dbReference>
<dbReference type="SUPFAM" id="SSF81301">
    <property type="entry name" value="Nucleotidyltransferase"/>
    <property type="match status" value="1"/>
</dbReference>
<name>A0AAU8CXE6_9HYPH</name>
<dbReference type="RefSeq" id="WP_353641031.1">
    <property type="nucleotide sequence ID" value="NZ_CP159253.1"/>
</dbReference>